<keyword evidence="1" id="KW-0547">Nucleotide-binding</keyword>
<feature type="region of interest" description="Disordered" evidence="2">
    <location>
        <begin position="1"/>
        <end position="64"/>
    </location>
</feature>
<accession>A0A6A5KS52</accession>
<feature type="region of interest" description="Disordered" evidence="2">
    <location>
        <begin position="368"/>
        <end position="388"/>
    </location>
</feature>
<gene>
    <name evidence="4" type="ORF">BDW02DRAFT_628177</name>
</gene>
<dbReference type="SUPFAM" id="SSF52540">
    <property type="entry name" value="P-loop containing nucleoside triphosphate hydrolases"/>
    <property type="match status" value="1"/>
</dbReference>
<feature type="domain" description="AIG1-type G" evidence="3">
    <location>
        <begin position="110"/>
        <end position="245"/>
    </location>
</feature>
<dbReference type="Gene3D" id="3.40.50.300">
    <property type="entry name" value="P-loop containing nucleotide triphosphate hydrolases"/>
    <property type="match status" value="1"/>
</dbReference>
<dbReference type="EMBL" id="ML975264">
    <property type="protein sequence ID" value="KAF1837264.1"/>
    <property type="molecule type" value="Genomic_DNA"/>
</dbReference>
<feature type="compositionally biased region" description="Acidic residues" evidence="2">
    <location>
        <begin position="36"/>
        <end position="56"/>
    </location>
</feature>
<evidence type="ECO:0000256" key="2">
    <source>
        <dbReference type="SAM" id="MobiDB-lite"/>
    </source>
</evidence>
<evidence type="ECO:0000313" key="4">
    <source>
        <dbReference type="EMBL" id="KAF1837264.1"/>
    </source>
</evidence>
<dbReference type="InterPro" id="IPR027417">
    <property type="entry name" value="P-loop_NTPase"/>
</dbReference>
<dbReference type="InterPro" id="IPR006703">
    <property type="entry name" value="G_AIG1"/>
</dbReference>
<dbReference type="GO" id="GO:0005525">
    <property type="term" value="F:GTP binding"/>
    <property type="evidence" value="ECO:0007669"/>
    <property type="project" value="InterPro"/>
</dbReference>
<name>A0A6A5KS52_9PLEO</name>
<evidence type="ECO:0000313" key="5">
    <source>
        <dbReference type="Proteomes" id="UP000800040"/>
    </source>
</evidence>
<dbReference type="Proteomes" id="UP000800040">
    <property type="component" value="Unassembled WGS sequence"/>
</dbReference>
<organism evidence="4 5">
    <name type="scientific">Decorospora gaudefroyi</name>
    <dbReference type="NCBI Taxonomy" id="184978"/>
    <lineage>
        <taxon>Eukaryota</taxon>
        <taxon>Fungi</taxon>
        <taxon>Dikarya</taxon>
        <taxon>Ascomycota</taxon>
        <taxon>Pezizomycotina</taxon>
        <taxon>Dothideomycetes</taxon>
        <taxon>Pleosporomycetidae</taxon>
        <taxon>Pleosporales</taxon>
        <taxon>Pleosporineae</taxon>
        <taxon>Pleosporaceae</taxon>
        <taxon>Decorospora</taxon>
    </lineage>
</organism>
<dbReference type="AlphaFoldDB" id="A0A6A5KS52"/>
<protein>
    <recommendedName>
        <fullName evidence="3">AIG1-type G domain-containing protein</fullName>
    </recommendedName>
</protein>
<keyword evidence="5" id="KW-1185">Reference proteome</keyword>
<dbReference type="OrthoDB" id="8954335at2759"/>
<proteinExistence type="predicted"/>
<sequence>MTAQAPTVTKTHKSSDTPLENLPVALVQPQSPEVPQDLDDTLDDDLGLDSECDDPTEDGKEKESRWKGVPYASFNWTYQKLARLVRDSKGKASTVVVKFVKKHLGGTKLIFVVGKSGKGKTSLLRELTGLDLHVGSTLKAGTMSYQVCPAVIRNEQYLFIDTPGFGACIEDDDNHREIWSCLAALGPIVTFAGVLFVWGPPDTRMTFEDQKTIRWVQTFCGPKLFKQITVITTMWDKLSEEGVEEDWKLIEELMRSVDMERLLNPPGSHHGGQFYHHGFPKGEGGPTTFSKIISKRKNPEQRAIEIQDMIHRRYSEVNDCKPQIMMEVKRGTDLMATEAANVLAIPPVKTQIAIYGDRAVVELFPESQRVTEPEHCPRPQPRATPKPEKSWSESFFEWFDVAKRVAVHFRDLKAHQSNPSSKQGKPALGGLWDRLKGWWSGEEPPKD</sequence>
<dbReference type="Pfam" id="PF04548">
    <property type="entry name" value="AIG1"/>
    <property type="match status" value="1"/>
</dbReference>
<evidence type="ECO:0000256" key="1">
    <source>
        <dbReference type="ARBA" id="ARBA00022741"/>
    </source>
</evidence>
<evidence type="ECO:0000259" key="3">
    <source>
        <dbReference type="Pfam" id="PF04548"/>
    </source>
</evidence>
<reference evidence="4" key="1">
    <citation type="submission" date="2020-01" db="EMBL/GenBank/DDBJ databases">
        <authorList>
            <consortium name="DOE Joint Genome Institute"/>
            <person name="Haridas S."/>
            <person name="Albert R."/>
            <person name="Binder M."/>
            <person name="Bloem J."/>
            <person name="Labutti K."/>
            <person name="Salamov A."/>
            <person name="Andreopoulos B."/>
            <person name="Baker S.E."/>
            <person name="Barry K."/>
            <person name="Bills G."/>
            <person name="Bluhm B.H."/>
            <person name="Cannon C."/>
            <person name="Castanera R."/>
            <person name="Culley D.E."/>
            <person name="Daum C."/>
            <person name="Ezra D."/>
            <person name="Gonzalez J.B."/>
            <person name="Henrissat B."/>
            <person name="Kuo A."/>
            <person name="Liang C."/>
            <person name="Lipzen A."/>
            <person name="Lutzoni F."/>
            <person name="Magnuson J."/>
            <person name="Mondo S."/>
            <person name="Nolan M."/>
            <person name="Ohm R."/>
            <person name="Pangilinan J."/>
            <person name="Park H.-J."/>
            <person name="Ramirez L."/>
            <person name="Alfaro M."/>
            <person name="Sun H."/>
            <person name="Tritt A."/>
            <person name="Yoshinaga Y."/>
            <person name="Zwiers L.-H."/>
            <person name="Turgeon B.G."/>
            <person name="Goodwin S.B."/>
            <person name="Spatafora J.W."/>
            <person name="Crous P.W."/>
            <person name="Grigoriev I.V."/>
        </authorList>
    </citation>
    <scope>NUCLEOTIDE SEQUENCE</scope>
    <source>
        <strain evidence="4">P77</strain>
    </source>
</reference>